<proteinExistence type="predicted"/>
<organism evidence="2 3">
    <name type="scientific">Paraglaciecola mesophila</name>
    <dbReference type="NCBI Taxonomy" id="197222"/>
    <lineage>
        <taxon>Bacteria</taxon>
        <taxon>Pseudomonadati</taxon>
        <taxon>Pseudomonadota</taxon>
        <taxon>Gammaproteobacteria</taxon>
        <taxon>Alteromonadales</taxon>
        <taxon>Alteromonadaceae</taxon>
        <taxon>Paraglaciecola</taxon>
    </lineage>
</organism>
<dbReference type="PANTHER" id="PTHR12558:SF13">
    <property type="entry name" value="CELL DIVISION CYCLE PROTEIN 27 HOMOLOG"/>
    <property type="match status" value="1"/>
</dbReference>
<dbReference type="Gene3D" id="1.25.40.10">
    <property type="entry name" value="Tetratricopeptide repeat domain"/>
    <property type="match status" value="6"/>
</dbReference>
<dbReference type="PROSITE" id="PS51257">
    <property type="entry name" value="PROKAR_LIPOPROTEIN"/>
    <property type="match status" value="1"/>
</dbReference>
<protein>
    <submittedName>
        <fullName evidence="2">XrtA/PEP-CTERM system TPR-repeat protein PrsT</fullName>
    </submittedName>
</protein>
<evidence type="ECO:0000256" key="1">
    <source>
        <dbReference type="PROSITE-ProRule" id="PRU00339"/>
    </source>
</evidence>
<keyword evidence="1" id="KW-0802">TPR repeat</keyword>
<feature type="repeat" description="TPR" evidence="1">
    <location>
        <begin position="603"/>
        <end position="636"/>
    </location>
</feature>
<dbReference type="RefSeq" id="WP_342881777.1">
    <property type="nucleotide sequence ID" value="NZ_JBBMQS010000006.1"/>
</dbReference>
<dbReference type="InterPro" id="IPR019734">
    <property type="entry name" value="TPR_rpt"/>
</dbReference>
<sequence>MRIKILSSLVVISALTLIGCDSKSAEEYIASAKEQYQKNDTQAAIIDLKNAIALAPQNKDARLKLGQYYLGAGLFDDSEKELRKALELGESKDSVYPALVKAIYYQNDFDRLIRLTQDFTSDDTEVLSSISLFTFLANLKNTSDNDAISTDFLTLIGDDRTLAQVYYDFSQGNYEQANSNLSSFVDLERNKIEKLIVTGLIKAQLKDYDSAISALEKVVNSSPEYYVIQFQLAEILIKAEKLEKARVLIDGLLKVNARSAYANLLMSQIYISEDIYKEAFDAAEFAIQNGINSTQSNLLAGISAYKIERTESAYKYLSRASRNIPRDHMANRLLADVKIRLGETDNLAQLLEGISGQDIRKSSLLENAAMIKFREGDLDESKNLFKQAKEGDPNNAVTLLREGLVKLSSGDQSGIESLESAVAIDDTLNEAWSLLAQAHIQANNPQQALSIAKRWQEVNKIDGLVLESYLLQQLNDDVKARATLQKVLELAPDNYPAMRFLMLMNAREKRFDEARTLAEKLLLSSSNTEGKFQLVLTIINLAIQQNDLESIEALLQSLMDKQPIDAEKEPLELKVGLATIYNYQGEYQKALTVLKDIKDQKDFFVLSELGQTYIEMDDFKNAKATFEILVNTFPRNTLSWNKQINLLNQYGLHAEAAELASRAETAIPHDPRLTVLNIRALIRAGEIPKAKQKIEKMKSEGNSSPMFELFNGEIALHNQEYEKASELLSHYYSENPSWDTAVPLAEALAKVGKVQLGGNYLVQQTTNSRVKYKKIHYIAEYYTRSGALDAAEIYYKGLMDINPKDFVTLNNYSALAIRKEEIPRAIELAQQAIQIQPNSPYAMDTLGWALFRNNQFSDALTYIKKANAELPKNNEITLHLIELLIATGSKDKAKGLINRFKPANDTEKDTLSRLSASI</sequence>
<name>A0ABU9SW48_9ALTE</name>
<dbReference type="InterPro" id="IPR014266">
    <property type="entry name" value="PEP-CTERM_TPR_PrsT"/>
</dbReference>
<feature type="repeat" description="TPR" evidence="1">
    <location>
        <begin position="362"/>
        <end position="395"/>
    </location>
</feature>
<dbReference type="Pfam" id="PF13432">
    <property type="entry name" value="TPR_16"/>
    <property type="match status" value="1"/>
</dbReference>
<evidence type="ECO:0000313" key="2">
    <source>
        <dbReference type="EMBL" id="MEM5498057.1"/>
    </source>
</evidence>
<dbReference type="InterPro" id="IPR011990">
    <property type="entry name" value="TPR-like_helical_dom_sf"/>
</dbReference>
<dbReference type="SUPFAM" id="SSF48452">
    <property type="entry name" value="TPR-like"/>
    <property type="match status" value="2"/>
</dbReference>
<dbReference type="PANTHER" id="PTHR12558">
    <property type="entry name" value="CELL DIVISION CYCLE 16,23,27"/>
    <property type="match status" value="1"/>
</dbReference>
<feature type="repeat" description="TPR" evidence="1">
    <location>
        <begin position="192"/>
        <end position="225"/>
    </location>
</feature>
<dbReference type="PROSITE" id="PS50005">
    <property type="entry name" value="TPR"/>
    <property type="match status" value="4"/>
</dbReference>
<gene>
    <name evidence="2" type="primary">prsT</name>
    <name evidence="2" type="ORF">WNY77_11675</name>
</gene>
<dbReference type="SMART" id="SM00028">
    <property type="entry name" value="TPR"/>
    <property type="match status" value="12"/>
</dbReference>
<dbReference type="EMBL" id="JBBMQS010000006">
    <property type="protein sequence ID" value="MEM5498057.1"/>
    <property type="molecule type" value="Genomic_DNA"/>
</dbReference>
<dbReference type="Proteomes" id="UP001461163">
    <property type="component" value="Unassembled WGS sequence"/>
</dbReference>
<keyword evidence="3" id="KW-1185">Reference proteome</keyword>
<accession>A0ABU9SW48</accession>
<reference evidence="2 3" key="1">
    <citation type="submission" date="2024-03" db="EMBL/GenBank/DDBJ databases">
        <title>Community enrichment and isolation of bacterial strains for fucoidan degradation.</title>
        <authorList>
            <person name="Sichert A."/>
        </authorList>
    </citation>
    <scope>NUCLEOTIDE SEQUENCE [LARGE SCALE GENOMIC DNA]</scope>
    <source>
        <strain evidence="2 3">AS12</strain>
    </source>
</reference>
<dbReference type="Pfam" id="PF14559">
    <property type="entry name" value="TPR_19"/>
    <property type="match status" value="3"/>
</dbReference>
<dbReference type="NCBIfam" id="TIGR02917">
    <property type="entry name" value="PEP_TPR_lipo"/>
    <property type="match status" value="1"/>
</dbReference>
<feature type="repeat" description="TPR" evidence="1">
    <location>
        <begin position="59"/>
        <end position="92"/>
    </location>
</feature>
<evidence type="ECO:0000313" key="3">
    <source>
        <dbReference type="Proteomes" id="UP001461163"/>
    </source>
</evidence>
<comment type="caution">
    <text evidence="2">The sequence shown here is derived from an EMBL/GenBank/DDBJ whole genome shotgun (WGS) entry which is preliminary data.</text>
</comment>